<protein>
    <recommendedName>
        <fullName evidence="3">DUF4177 domain-containing protein</fullName>
    </recommendedName>
</protein>
<comment type="caution">
    <text evidence="1">The sequence shown here is derived from an EMBL/GenBank/DDBJ whole genome shotgun (WGS) entry which is preliminary data.</text>
</comment>
<name>A0A931DNE9_9ACTN</name>
<evidence type="ECO:0000313" key="1">
    <source>
        <dbReference type="EMBL" id="MBG6089828.1"/>
    </source>
</evidence>
<reference evidence="1" key="1">
    <citation type="submission" date="2020-11" db="EMBL/GenBank/DDBJ databases">
        <title>Sequencing the genomes of 1000 actinobacteria strains.</title>
        <authorList>
            <person name="Klenk H.-P."/>
        </authorList>
    </citation>
    <scope>NUCLEOTIDE SEQUENCE</scope>
    <source>
        <strain evidence="1">DSM 43175</strain>
    </source>
</reference>
<proteinExistence type="predicted"/>
<dbReference type="RefSeq" id="WP_197012374.1">
    <property type="nucleotide sequence ID" value="NZ_BAABES010000010.1"/>
</dbReference>
<organism evidence="1 2">
    <name type="scientific">Actinomadura viridis</name>
    <dbReference type="NCBI Taxonomy" id="58110"/>
    <lineage>
        <taxon>Bacteria</taxon>
        <taxon>Bacillati</taxon>
        <taxon>Actinomycetota</taxon>
        <taxon>Actinomycetes</taxon>
        <taxon>Streptosporangiales</taxon>
        <taxon>Thermomonosporaceae</taxon>
        <taxon>Actinomadura</taxon>
    </lineage>
</organism>
<keyword evidence="2" id="KW-1185">Reference proteome</keyword>
<dbReference type="EMBL" id="JADOUA010000001">
    <property type="protein sequence ID" value="MBG6089828.1"/>
    <property type="molecule type" value="Genomic_DNA"/>
</dbReference>
<evidence type="ECO:0000313" key="2">
    <source>
        <dbReference type="Proteomes" id="UP000614047"/>
    </source>
</evidence>
<accession>A0A931DNE9</accession>
<evidence type="ECO:0008006" key="3">
    <source>
        <dbReference type="Google" id="ProtNLM"/>
    </source>
</evidence>
<dbReference type="AlphaFoldDB" id="A0A931DNE9"/>
<dbReference type="Proteomes" id="UP000614047">
    <property type="component" value="Unassembled WGS sequence"/>
</dbReference>
<sequence length="59" mass="6726">MTTSVDADEPQWMYRFVETGAQAGEPEELYELGKDGWEAVGIAPAGERWVTVLLKKRRR</sequence>
<gene>
    <name evidence="1" type="ORF">IW256_003941</name>
</gene>